<evidence type="ECO:0000313" key="4">
    <source>
        <dbReference type="EnsemblPlants" id="Ma06_p08940.1"/>
    </source>
</evidence>
<dbReference type="InterPro" id="IPR006016">
    <property type="entry name" value="UspA"/>
</dbReference>
<dbReference type="Gene3D" id="3.40.50.620">
    <property type="entry name" value="HUPs"/>
    <property type="match status" value="1"/>
</dbReference>
<proteinExistence type="predicted"/>
<dbReference type="CDD" id="cd00293">
    <property type="entry name" value="USP-like"/>
    <property type="match status" value="1"/>
</dbReference>
<evidence type="ECO:0000313" key="5">
    <source>
        <dbReference type="Proteomes" id="UP000012960"/>
    </source>
</evidence>
<organism evidence="4 5">
    <name type="scientific">Musa acuminata subsp. malaccensis</name>
    <name type="common">Wild banana</name>
    <name type="synonym">Musa malaccensis</name>
    <dbReference type="NCBI Taxonomy" id="214687"/>
    <lineage>
        <taxon>Eukaryota</taxon>
        <taxon>Viridiplantae</taxon>
        <taxon>Streptophyta</taxon>
        <taxon>Embryophyta</taxon>
        <taxon>Tracheophyta</taxon>
        <taxon>Spermatophyta</taxon>
        <taxon>Magnoliopsida</taxon>
        <taxon>Liliopsida</taxon>
        <taxon>Zingiberales</taxon>
        <taxon>Musaceae</taxon>
        <taxon>Musa</taxon>
    </lineage>
</organism>
<reference evidence="3" key="1">
    <citation type="submission" date="2021-03" db="EMBL/GenBank/DDBJ databases">
        <authorList>
            <consortium name="Genoscope - CEA"/>
            <person name="William W."/>
        </authorList>
    </citation>
    <scope>NUCLEOTIDE SEQUENCE</scope>
    <source>
        <strain evidence="3">Doubled-haploid Pahang</strain>
    </source>
</reference>
<feature type="domain" description="UspA" evidence="2">
    <location>
        <begin position="43"/>
        <end position="175"/>
    </location>
</feature>
<accession>A0A804JE81</accession>
<dbReference type="PANTHER" id="PTHR47125">
    <property type="entry name" value="ADENINE NUCLEOTIDE ALPHA HYDROLASES-LIKE SUPERFAMILY PROTEIN"/>
    <property type="match status" value="1"/>
</dbReference>
<dbReference type="InParanoid" id="A0A804JE81"/>
<dbReference type="EnsemblPlants" id="Ma06_t08940.1">
    <property type="protein sequence ID" value="Ma06_p08940.1"/>
    <property type="gene ID" value="Ma06_g08940"/>
</dbReference>
<keyword evidence="5" id="KW-1185">Reference proteome</keyword>
<gene>
    <name evidence="3" type="ORF">GSMUA_155040.1</name>
</gene>
<dbReference type="Pfam" id="PF00582">
    <property type="entry name" value="Usp"/>
    <property type="match status" value="1"/>
</dbReference>
<dbReference type="PANTHER" id="PTHR47125:SF7">
    <property type="entry name" value="OS01G0875300 PROTEIN"/>
    <property type="match status" value="1"/>
</dbReference>
<dbReference type="SUPFAM" id="SSF52402">
    <property type="entry name" value="Adenine nucleotide alpha hydrolases-like"/>
    <property type="match status" value="1"/>
</dbReference>
<sequence>MSWERRGGERTKKKGREEQASACYAHAGASERREGGKKEGAVMRKRVMVVIDRTARAKHAMMWALTHVANKGDVMTLLHVLPPHCSASAHREEETSQLVNSLGSMCKAMRPQVRVEALVIQGPKLATVLGQVKKLDASVLVLKQSKPSSLCCMFQSSHEDLVEQCISRAECLTMAVRKQSSGVGGYLVSTRWQKNFWLLA</sequence>
<evidence type="ECO:0000259" key="2">
    <source>
        <dbReference type="Pfam" id="PF00582"/>
    </source>
</evidence>
<dbReference type="Gramene" id="Ma06_t08940.1">
    <property type="protein sequence ID" value="Ma06_p08940.1"/>
    <property type="gene ID" value="Ma06_g08940"/>
</dbReference>
<feature type="region of interest" description="Disordered" evidence="1">
    <location>
        <begin position="1"/>
        <end position="39"/>
    </location>
</feature>
<dbReference type="EMBL" id="HG996471">
    <property type="protein sequence ID" value="CAG1845709.1"/>
    <property type="molecule type" value="Genomic_DNA"/>
</dbReference>
<name>A0A804JE81_MUSAM</name>
<evidence type="ECO:0000256" key="1">
    <source>
        <dbReference type="SAM" id="MobiDB-lite"/>
    </source>
</evidence>
<protein>
    <submittedName>
        <fullName evidence="3">(wild Malaysian banana) hypothetical protein</fullName>
    </submittedName>
</protein>
<dbReference type="OMA" id="RWSTAND"/>
<dbReference type="Proteomes" id="UP000012960">
    <property type="component" value="Unplaced"/>
</dbReference>
<dbReference type="AlphaFoldDB" id="A0A804JE81"/>
<reference evidence="4" key="2">
    <citation type="submission" date="2021-05" db="UniProtKB">
        <authorList>
            <consortium name="EnsemblPlants"/>
        </authorList>
    </citation>
    <scope>IDENTIFICATION</scope>
    <source>
        <strain evidence="4">subsp. malaccensis</strain>
    </source>
</reference>
<evidence type="ECO:0000313" key="3">
    <source>
        <dbReference type="EMBL" id="CAG1845709.1"/>
    </source>
</evidence>
<dbReference type="InterPro" id="IPR014729">
    <property type="entry name" value="Rossmann-like_a/b/a_fold"/>
</dbReference>
<feature type="compositionally biased region" description="Basic and acidic residues" evidence="1">
    <location>
        <begin position="29"/>
        <end position="39"/>
    </location>
</feature>
<feature type="compositionally biased region" description="Basic and acidic residues" evidence="1">
    <location>
        <begin position="1"/>
        <end position="19"/>
    </location>
</feature>
<dbReference type="OrthoDB" id="672525at2759"/>